<evidence type="ECO:0000313" key="12">
    <source>
        <dbReference type="EMBL" id="TKT71225.1"/>
    </source>
</evidence>
<comment type="caution">
    <text evidence="12">The sequence shown here is derived from an EMBL/GenBank/DDBJ whole genome shotgun (WGS) entry which is preliminary data.</text>
</comment>
<reference evidence="12" key="1">
    <citation type="submission" date="2019-04" db="EMBL/GenBank/DDBJ databases">
        <title>Whole genome sequencing of cave bacteria.</title>
        <authorList>
            <person name="Gan H.M."/>
            <person name="Barton H."/>
            <person name="Savka M.A."/>
        </authorList>
    </citation>
    <scope>NUCLEOTIDE SEQUENCE [LARGE SCALE GENOMIC DNA]</scope>
    <source>
        <strain evidence="12">LC387</strain>
    </source>
</reference>
<evidence type="ECO:0000256" key="6">
    <source>
        <dbReference type="ARBA" id="ARBA00022801"/>
    </source>
</evidence>
<evidence type="ECO:0000256" key="9">
    <source>
        <dbReference type="ARBA" id="ARBA00050687"/>
    </source>
</evidence>
<dbReference type="SMART" id="SM00851">
    <property type="entry name" value="MGS"/>
    <property type="match status" value="1"/>
</dbReference>
<dbReference type="GO" id="GO:0003937">
    <property type="term" value="F:IMP cyclohydrolase activity"/>
    <property type="evidence" value="ECO:0007669"/>
    <property type="project" value="UniProtKB-UniRule"/>
</dbReference>
<keyword evidence="13" id="KW-1185">Reference proteome</keyword>
<gene>
    <name evidence="10 12" type="primary">purH</name>
    <name evidence="12" type="ORF">YH63_007275</name>
</gene>
<evidence type="ECO:0000256" key="3">
    <source>
        <dbReference type="ARBA" id="ARBA00007667"/>
    </source>
</evidence>
<organism evidence="12 13">
    <name type="scientific">Afipia massiliensis</name>
    <dbReference type="NCBI Taxonomy" id="211460"/>
    <lineage>
        <taxon>Bacteria</taxon>
        <taxon>Pseudomonadati</taxon>
        <taxon>Pseudomonadota</taxon>
        <taxon>Alphaproteobacteria</taxon>
        <taxon>Hyphomicrobiales</taxon>
        <taxon>Nitrobacteraceae</taxon>
        <taxon>Afipia</taxon>
    </lineage>
</organism>
<keyword evidence="7 10" id="KW-0511">Multifunctional enzyme</keyword>
<dbReference type="FunFam" id="3.40.140.20:FF:000001">
    <property type="entry name" value="Bifunctional purine biosynthesis protein PurH"/>
    <property type="match status" value="1"/>
</dbReference>
<comment type="pathway">
    <text evidence="2 10">Purine metabolism; IMP biosynthesis via de novo pathway; 5-formamido-1-(5-phospho-D-ribosyl)imidazole-4-carboxamide from 5-amino-1-(5-phospho-D-ribosyl)imidazole-4-carboxamide (10-formyl THF route): step 1/1.</text>
</comment>
<dbReference type="InterPro" id="IPR002695">
    <property type="entry name" value="PurH-like"/>
</dbReference>
<proteinExistence type="inferred from homology"/>
<dbReference type="GO" id="GO:0006189">
    <property type="term" value="P:'de novo' IMP biosynthetic process"/>
    <property type="evidence" value="ECO:0007669"/>
    <property type="project" value="UniProtKB-UniRule"/>
</dbReference>
<comment type="domain">
    <text evidence="10">The IMP cyclohydrolase activity resides in the N-terminal region.</text>
</comment>
<dbReference type="FunFam" id="3.40.50.1380:FF:000001">
    <property type="entry name" value="Bifunctional purine biosynthesis protein PurH"/>
    <property type="match status" value="1"/>
</dbReference>
<evidence type="ECO:0000313" key="13">
    <source>
        <dbReference type="Proteomes" id="UP000034832"/>
    </source>
</evidence>
<dbReference type="Pfam" id="PF02142">
    <property type="entry name" value="MGS"/>
    <property type="match status" value="1"/>
</dbReference>
<dbReference type="FunFam" id="3.40.140.20:FF:000002">
    <property type="entry name" value="Bifunctional purine biosynthesis protein PurH"/>
    <property type="match status" value="1"/>
</dbReference>
<dbReference type="EMBL" id="LBIA02000001">
    <property type="protein sequence ID" value="TKT71225.1"/>
    <property type="molecule type" value="Genomic_DNA"/>
</dbReference>
<dbReference type="HAMAP" id="MF_00139">
    <property type="entry name" value="PurH"/>
    <property type="match status" value="1"/>
</dbReference>
<dbReference type="STRING" id="211460.YH63_11670"/>
<dbReference type="PROSITE" id="PS51855">
    <property type="entry name" value="MGS"/>
    <property type="match status" value="1"/>
</dbReference>
<keyword evidence="6 10" id="KW-0378">Hydrolase</keyword>
<dbReference type="EC" id="3.5.4.10" evidence="10"/>
<dbReference type="PANTHER" id="PTHR11692">
    <property type="entry name" value="BIFUNCTIONAL PURINE BIOSYNTHESIS PROTEIN PURH"/>
    <property type="match status" value="1"/>
</dbReference>
<dbReference type="Gene3D" id="3.40.140.20">
    <property type="match status" value="2"/>
</dbReference>
<name>A0A4U6BP52_9BRAD</name>
<comment type="catalytic activity">
    <reaction evidence="9 10">
        <text>IMP + H2O = 5-formamido-1-(5-phospho-D-ribosyl)imidazole-4-carboxamide</text>
        <dbReference type="Rhea" id="RHEA:18445"/>
        <dbReference type="ChEBI" id="CHEBI:15377"/>
        <dbReference type="ChEBI" id="CHEBI:58053"/>
        <dbReference type="ChEBI" id="CHEBI:58467"/>
        <dbReference type="EC" id="3.5.4.10"/>
    </reaction>
</comment>
<comment type="similarity">
    <text evidence="3 10">Belongs to the PurH family.</text>
</comment>
<evidence type="ECO:0000256" key="8">
    <source>
        <dbReference type="ARBA" id="ARBA00050488"/>
    </source>
</evidence>
<comment type="pathway">
    <text evidence="1 10">Purine metabolism; IMP biosynthesis via de novo pathway; IMP from 5-formamido-1-(5-phospho-D-ribosyl)imidazole-4-carboxamide: step 1/1.</text>
</comment>
<dbReference type="InterPro" id="IPR024051">
    <property type="entry name" value="AICAR_Tfase_dup_dom_sf"/>
</dbReference>
<keyword evidence="5 10" id="KW-0658">Purine biosynthesis</keyword>
<evidence type="ECO:0000256" key="10">
    <source>
        <dbReference type="HAMAP-Rule" id="MF_00139"/>
    </source>
</evidence>
<dbReference type="Gene3D" id="3.40.50.1380">
    <property type="entry name" value="Methylglyoxal synthase-like domain"/>
    <property type="match status" value="1"/>
</dbReference>
<evidence type="ECO:0000256" key="1">
    <source>
        <dbReference type="ARBA" id="ARBA00004844"/>
    </source>
</evidence>
<evidence type="ECO:0000259" key="11">
    <source>
        <dbReference type="PROSITE" id="PS51855"/>
    </source>
</evidence>
<protein>
    <recommendedName>
        <fullName evidence="10">Bifunctional purine biosynthesis protein PurH</fullName>
    </recommendedName>
    <domain>
        <recommendedName>
            <fullName evidence="10">Phosphoribosylaminoimidazolecarboxamide formyltransferase</fullName>
            <ecNumber evidence="10">2.1.2.3</ecNumber>
        </recommendedName>
        <alternativeName>
            <fullName evidence="10">AICAR transformylase</fullName>
        </alternativeName>
    </domain>
    <domain>
        <recommendedName>
            <fullName evidence="10">IMP cyclohydrolase</fullName>
            <ecNumber evidence="10">3.5.4.10</ecNumber>
        </recommendedName>
        <alternativeName>
            <fullName evidence="10">ATIC</fullName>
        </alternativeName>
        <alternativeName>
            <fullName evidence="10">IMP synthase</fullName>
        </alternativeName>
        <alternativeName>
            <fullName evidence="10">Inosinicase</fullName>
        </alternativeName>
    </domain>
</protein>
<keyword evidence="4 10" id="KW-0808">Transferase</keyword>
<dbReference type="OrthoDB" id="9802065at2"/>
<feature type="domain" description="MGS-like" evidence="11">
    <location>
        <begin position="1"/>
        <end position="150"/>
    </location>
</feature>
<dbReference type="PANTHER" id="PTHR11692:SF0">
    <property type="entry name" value="BIFUNCTIONAL PURINE BIOSYNTHESIS PROTEIN ATIC"/>
    <property type="match status" value="1"/>
</dbReference>
<dbReference type="RefSeq" id="WP_046828177.1">
    <property type="nucleotide sequence ID" value="NZ_LBIA02000001.1"/>
</dbReference>
<evidence type="ECO:0000256" key="7">
    <source>
        <dbReference type="ARBA" id="ARBA00023268"/>
    </source>
</evidence>
<dbReference type="NCBIfam" id="TIGR00355">
    <property type="entry name" value="purH"/>
    <property type="match status" value="1"/>
</dbReference>
<dbReference type="Proteomes" id="UP000034832">
    <property type="component" value="Unassembled WGS sequence"/>
</dbReference>
<dbReference type="AlphaFoldDB" id="A0A4U6BP52"/>
<dbReference type="PIRSF" id="PIRSF000414">
    <property type="entry name" value="AICARFT_IMPCHas"/>
    <property type="match status" value="1"/>
</dbReference>
<dbReference type="SUPFAM" id="SSF52335">
    <property type="entry name" value="Methylglyoxal synthase-like"/>
    <property type="match status" value="1"/>
</dbReference>
<dbReference type="GO" id="GO:0005829">
    <property type="term" value="C:cytosol"/>
    <property type="evidence" value="ECO:0007669"/>
    <property type="project" value="TreeGrafter"/>
</dbReference>
<dbReference type="InterPro" id="IPR011607">
    <property type="entry name" value="MGS-like_dom"/>
</dbReference>
<comment type="catalytic activity">
    <reaction evidence="8 10">
        <text>(6R)-10-formyltetrahydrofolate + 5-amino-1-(5-phospho-beta-D-ribosyl)imidazole-4-carboxamide = 5-formamido-1-(5-phospho-D-ribosyl)imidazole-4-carboxamide + (6S)-5,6,7,8-tetrahydrofolate</text>
        <dbReference type="Rhea" id="RHEA:22192"/>
        <dbReference type="ChEBI" id="CHEBI:57453"/>
        <dbReference type="ChEBI" id="CHEBI:58467"/>
        <dbReference type="ChEBI" id="CHEBI:58475"/>
        <dbReference type="ChEBI" id="CHEBI:195366"/>
        <dbReference type="EC" id="2.1.2.3"/>
    </reaction>
</comment>
<evidence type="ECO:0000256" key="2">
    <source>
        <dbReference type="ARBA" id="ARBA00004954"/>
    </source>
</evidence>
<sequence>MADHPRRVTRALLSVSDKSGLIEFARALSNSGIELVSTGGTAKAIAEAGLKVRDVSDLTGFPEMMDGRVKTLHPNVHGGLLAIRDNADHARSMKDHGIAPIDLLVVNLYPFEATVDKGASEDDCIENIDIGGPAMIRAAAKNHHDVAVVVEASDYQAVLDELAANKGATTLTLRKKLAQKAYARTAAYDAAISNWFADQLKIDAPDFRAFGGKLIQALRYGENPHQGASFYKTPDRRPGVATARQLQGKELSYNNINDTDAAYECIAEFDAKRTAACVIVKHANPCGVAEGVDLASAYRKALACDSTSAYGGIIAFNRTLDADAANAVAGIFTEVIIAPDATEEAIAIIGKRKNLRLLLAGGLPDPRAAGLMTKTVAGGLLVQTRDNAVVDDMTFKTVTKRAPTDAELNDLRFAFRVAKHVKSNTIIYAKDLATVGIGAGQMSRVDSARIAARKAEDAAKELGLAAPMTRGSVVASDAFFPFADGLLVAIEAGATAVVQPGGSMRDNEVIEAADAHGIAMVFTGTRHFKH</sequence>
<dbReference type="UniPathway" id="UPA00074">
    <property type="reaction ID" value="UER00133"/>
</dbReference>
<evidence type="ECO:0000256" key="4">
    <source>
        <dbReference type="ARBA" id="ARBA00022679"/>
    </source>
</evidence>
<evidence type="ECO:0000256" key="5">
    <source>
        <dbReference type="ARBA" id="ARBA00022755"/>
    </source>
</evidence>
<dbReference type="SMART" id="SM00798">
    <property type="entry name" value="AICARFT_IMPCHas"/>
    <property type="match status" value="1"/>
</dbReference>
<dbReference type="Pfam" id="PF01808">
    <property type="entry name" value="AICARFT_IMPCHas"/>
    <property type="match status" value="1"/>
</dbReference>
<accession>A0A4U6BP52</accession>
<dbReference type="CDD" id="cd01421">
    <property type="entry name" value="IMPCH"/>
    <property type="match status" value="1"/>
</dbReference>
<dbReference type="NCBIfam" id="NF002049">
    <property type="entry name" value="PRK00881.1"/>
    <property type="match status" value="1"/>
</dbReference>
<dbReference type="SUPFAM" id="SSF53927">
    <property type="entry name" value="Cytidine deaminase-like"/>
    <property type="match status" value="1"/>
</dbReference>
<dbReference type="InterPro" id="IPR016193">
    <property type="entry name" value="Cytidine_deaminase-like"/>
</dbReference>
<dbReference type="EC" id="2.1.2.3" evidence="10"/>
<dbReference type="GO" id="GO:0004643">
    <property type="term" value="F:phosphoribosylaminoimidazolecarboxamide formyltransferase activity"/>
    <property type="evidence" value="ECO:0007669"/>
    <property type="project" value="UniProtKB-UniRule"/>
</dbReference>
<dbReference type="InterPro" id="IPR036914">
    <property type="entry name" value="MGS-like_dom_sf"/>
</dbReference>